<evidence type="ECO:0000313" key="3">
    <source>
        <dbReference type="Proteomes" id="UP001369082"/>
    </source>
</evidence>
<dbReference type="Proteomes" id="UP001369082">
    <property type="component" value="Unassembled WGS sequence"/>
</dbReference>
<evidence type="ECO:0000313" key="2">
    <source>
        <dbReference type="EMBL" id="MEL0630963.1"/>
    </source>
</evidence>
<comment type="caution">
    <text evidence="2">The sequence shown here is derived from an EMBL/GenBank/DDBJ whole genome shotgun (WGS) entry which is preliminary data.</text>
</comment>
<keyword evidence="3" id="KW-1185">Reference proteome</keyword>
<accession>A0ABU9GUG4</accession>
<sequence>TDLPAWLYSNVWDMSSVISDSSILGNLFASMFAYPSQPIGWDLAVLGAYWVTLIAILKWQMKAKVTPTVQATAEQA</sequence>
<gene>
    <name evidence="2" type="ORF">V6256_15395</name>
</gene>
<keyword evidence="1" id="KW-1133">Transmembrane helix</keyword>
<dbReference type="RefSeq" id="WP_341599127.1">
    <property type="nucleotide sequence ID" value="NZ_JBAKAZ010000220.1"/>
</dbReference>
<keyword evidence="1" id="KW-0472">Membrane</keyword>
<reference evidence="2 3" key="1">
    <citation type="submission" date="2024-02" db="EMBL/GenBank/DDBJ databases">
        <title>Bacteria isolated from the canopy kelp, Nereocystis luetkeana.</title>
        <authorList>
            <person name="Pfister C.A."/>
            <person name="Younker I.T."/>
            <person name="Light S.H."/>
        </authorList>
    </citation>
    <scope>NUCLEOTIDE SEQUENCE [LARGE SCALE GENOMIC DNA]</scope>
    <source>
        <strain evidence="2 3">TI.1.05</strain>
    </source>
</reference>
<protein>
    <submittedName>
        <fullName evidence="2">Uncharacterized protein</fullName>
    </submittedName>
</protein>
<dbReference type="EMBL" id="JBAKAZ010000220">
    <property type="protein sequence ID" value="MEL0630963.1"/>
    <property type="molecule type" value="Genomic_DNA"/>
</dbReference>
<feature type="transmembrane region" description="Helical" evidence="1">
    <location>
        <begin position="39"/>
        <end position="57"/>
    </location>
</feature>
<evidence type="ECO:0000256" key="1">
    <source>
        <dbReference type="SAM" id="Phobius"/>
    </source>
</evidence>
<organism evidence="2 3">
    <name type="scientific">Psychromonas aquatilis</name>
    <dbReference type="NCBI Taxonomy" id="2005072"/>
    <lineage>
        <taxon>Bacteria</taxon>
        <taxon>Pseudomonadati</taxon>
        <taxon>Pseudomonadota</taxon>
        <taxon>Gammaproteobacteria</taxon>
        <taxon>Alteromonadales</taxon>
        <taxon>Psychromonadaceae</taxon>
        <taxon>Psychromonas</taxon>
    </lineage>
</organism>
<keyword evidence="1" id="KW-0812">Transmembrane</keyword>
<proteinExistence type="predicted"/>
<name>A0ABU9GUG4_9GAMM</name>
<feature type="non-terminal residue" evidence="2">
    <location>
        <position position="1"/>
    </location>
</feature>